<feature type="domain" description="Type I restriction modification DNA specificity" evidence="4">
    <location>
        <begin position="2"/>
        <end position="172"/>
    </location>
</feature>
<dbReference type="InterPro" id="IPR000055">
    <property type="entry name" value="Restrct_endonuc_typeI_TRD"/>
</dbReference>
<dbReference type="PATRIC" id="fig|196600.6.peg.304"/>
<evidence type="ECO:0000256" key="3">
    <source>
        <dbReference type="ARBA" id="ARBA00023125"/>
    </source>
</evidence>
<dbReference type="REBASE" id="7435">
    <property type="entry name" value="S.VvuYORF266P"/>
</dbReference>
<dbReference type="PANTHER" id="PTHR30408:SF12">
    <property type="entry name" value="TYPE I RESTRICTION ENZYME MJAVIII SPECIFICITY SUBUNIT"/>
    <property type="match status" value="1"/>
</dbReference>
<dbReference type="SUPFAM" id="SSF116734">
    <property type="entry name" value="DNA methylase specificity domain"/>
    <property type="match status" value="2"/>
</dbReference>
<organism evidence="5 6">
    <name type="scientific">Vibrio vulnificus (strain YJ016)</name>
    <dbReference type="NCBI Taxonomy" id="196600"/>
    <lineage>
        <taxon>Bacteria</taxon>
        <taxon>Pseudomonadati</taxon>
        <taxon>Pseudomonadota</taxon>
        <taxon>Gammaproteobacteria</taxon>
        <taxon>Vibrionales</taxon>
        <taxon>Vibrionaceae</taxon>
        <taxon>Vibrio</taxon>
    </lineage>
</organism>
<dbReference type="PANTHER" id="PTHR30408">
    <property type="entry name" value="TYPE-1 RESTRICTION ENZYME ECOKI SPECIFICITY PROTEIN"/>
    <property type="match status" value="1"/>
</dbReference>
<dbReference type="KEGG" id="vvy:VV0267"/>
<evidence type="ECO:0000256" key="1">
    <source>
        <dbReference type="ARBA" id="ARBA00010923"/>
    </source>
</evidence>
<dbReference type="EMBL" id="BA000037">
    <property type="protein sequence ID" value="BAC93031.1"/>
    <property type="molecule type" value="Genomic_DNA"/>
</dbReference>
<evidence type="ECO:0000313" key="5">
    <source>
        <dbReference type="EMBL" id="BAC93031.1"/>
    </source>
</evidence>
<dbReference type="Gene3D" id="3.90.220.20">
    <property type="entry name" value="DNA methylase specificity domains"/>
    <property type="match status" value="2"/>
</dbReference>
<dbReference type="Pfam" id="PF01420">
    <property type="entry name" value="Methylase_S"/>
    <property type="match status" value="1"/>
</dbReference>
<dbReference type="InterPro" id="IPR052021">
    <property type="entry name" value="Type-I_RS_S_subunit"/>
</dbReference>
<comment type="similarity">
    <text evidence="1">Belongs to the type-I restriction system S methylase family.</text>
</comment>
<protein>
    <submittedName>
        <fullName evidence="5">Type I restriction-modification enzyme, specificity subunit</fullName>
    </submittedName>
</protein>
<sequence length="380" mass="42813">MKEYTLRDVLIRQKEAITVEDDAEYKRITIKMNGNGVLLRDEVIGDAIGTKRQFLVSSDQFVLSKIDARNGAFGIVPKSCDGAIITGNFWAFDVNSELADVKYLDFMSKTPEFKDFCIVASEGTTNRKYLDENKFLDKRILLPELAEQKKVVAKILKFKNKIELARKIRNEILSDLYVLLNSTFHKLIEGAVYKPMSKVAPLERRKVEIDVNAEYPELGVRCFGNGTFHKPILNGMDVGTKKLYQMVPGDLVFSNVFAWEGAIAVVKKEDEGRVGSHRFITCLPKSGVVTADFLCFYFLTTEGLEKIQAASPGGAGRNRTLGLKKLENIEVPVPDYDKQLWFNQLQSYVEKIKQAQSENATELEALMPSILDKAFKGELV</sequence>
<reference evidence="5 6" key="1">
    <citation type="journal article" date="2003" name="Genome Res.">
        <title>Comparative genome analysis of Vibrio vulnificus, a marine pathogen.</title>
        <authorList>
            <person name="Chen C.Y."/>
            <person name="Wu K.M."/>
            <person name="Chang Y.C."/>
            <person name="Chang C.H."/>
            <person name="Tsai H.C."/>
            <person name="Liao T.L."/>
            <person name="Liu Y.M."/>
            <person name="Chen H.J."/>
            <person name="Shen A.B."/>
            <person name="Li J.C."/>
            <person name="Su T.L."/>
            <person name="Shao C.P."/>
            <person name="Lee C.T."/>
            <person name="Hor L.I."/>
            <person name="Tsai S.F."/>
        </authorList>
    </citation>
    <scope>NUCLEOTIDE SEQUENCE [LARGE SCALE GENOMIC DNA]</scope>
    <source>
        <strain evidence="5 6">YJ016</strain>
    </source>
</reference>
<dbReference type="HOGENOM" id="CLU_021095_10_1_6"/>
<keyword evidence="3" id="KW-0238">DNA-binding</keyword>
<evidence type="ECO:0000259" key="4">
    <source>
        <dbReference type="Pfam" id="PF01420"/>
    </source>
</evidence>
<name>Q7MPU5_VIBVY</name>
<dbReference type="RefSeq" id="WP_011149247.1">
    <property type="nucleotide sequence ID" value="NC_005139.1"/>
</dbReference>
<proteinExistence type="inferred from homology"/>
<evidence type="ECO:0000313" key="6">
    <source>
        <dbReference type="Proteomes" id="UP000002675"/>
    </source>
</evidence>
<dbReference type="Proteomes" id="UP000002675">
    <property type="component" value="Chromosome I"/>
</dbReference>
<evidence type="ECO:0000256" key="2">
    <source>
        <dbReference type="ARBA" id="ARBA00022747"/>
    </source>
</evidence>
<dbReference type="GO" id="GO:0009307">
    <property type="term" value="P:DNA restriction-modification system"/>
    <property type="evidence" value="ECO:0007669"/>
    <property type="project" value="UniProtKB-KW"/>
</dbReference>
<gene>
    <name evidence="5" type="ordered locus">VV0267</name>
</gene>
<accession>Q7MPU5</accession>
<keyword evidence="2" id="KW-0680">Restriction system</keyword>
<dbReference type="InterPro" id="IPR044946">
    <property type="entry name" value="Restrct_endonuc_typeI_TRD_sf"/>
</dbReference>
<dbReference type="GO" id="GO:0003677">
    <property type="term" value="F:DNA binding"/>
    <property type="evidence" value="ECO:0007669"/>
    <property type="project" value="UniProtKB-KW"/>
</dbReference>
<dbReference type="AlphaFoldDB" id="Q7MPU5"/>